<protein>
    <submittedName>
        <fullName evidence="1">Uncharacterized protein</fullName>
    </submittedName>
</protein>
<accession>A0A0C3Q962</accession>
<dbReference type="Proteomes" id="UP000054248">
    <property type="component" value="Unassembled WGS sequence"/>
</dbReference>
<sequence>MKGNRDTAMLARAPEAKLLTPSVSYRPPSNVSPEPVVALAHASNLSPERHAITVRSVPKDGKNRIEIDGAEAMNDGAAKWIKPTSDTRFNTFGDLATRLYSSIKSAEWYSSDLRPGLEANLARIQNSALRTLRAV</sequence>
<organism evidence="1 2">
    <name type="scientific">Tulasnella calospora MUT 4182</name>
    <dbReference type="NCBI Taxonomy" id="1051891"/>
    <lineage>
        <taxon>Eukaryota</taxon>
        <taxon>Fungi</taxon>
        <taxon>Dikarya</taxon>
        <taxon>Basidiomycota</taxon>
        <taxon>Agaricomycotina</taxon>
        <taxon>Agaricomycetes</taxon>
        <taxon>Cantharellales</taxon>
        <taxon>Tulasnellaceae</taxon>
        <taxon>Tulasnella</taxon>
    </lineage>
</organism>
<proteinExistence type="predicted"/>
<dbReference type="AlphaFoldDB" id="A0A0C3Q962"/>
<dbReference type="HOGENOM" id="CLU_1887278_0_0_1"/>
<name>A0A0C3Q962_9AGAM</name>
<keyword evidence="2" id="KW-1185">Reference proteome</keyword>
<reference evidence="1 2" key="1">
    <citation type="submission" date="2014-04" db="EMBL/GenBank/DDBJ databases">
        <authorList>
            <consortium name="DOE Joint Genome Institute"/>
            <person name="Kuo A."/>
            <person name="Girlanda M."/>
            <person name="Perotto S."/>
            <person name="Kohler A."/>
            <person name="Nagy L.G."/>
            <person name="Floudas D."/>
            <person name="Copeland A."/>
            <person name="Barry K.W."/>
            <person name="Cichocki N."/>
            <person name="Veneault-Fourrey C."/>
            <person name="LaButti K."/>
            <person name="Lindquist E.A."/>
            <person name="Lipzen A."/>
            <person name="Lundell T."/>
            <person name="Morin E."/>
            <person name="Murat C."/>
            <person name="Sun H."/>
            <person name="Tunlid A."/>
            <person name="Henrissat B."/>
            <person name="Grigoriev I.V."/>
            <person name="Hibbett D.S."/>
            <person name="Martin F."/>
            <person name="Nordberg H.P."/>
            <person name="Cantor M.N."/>
            <person name="Hua S.X."/>
        </authorList>
    </citation>
    <scope>NUCLEOTIDE SEQUENCE [LARGE SCALE GENOMIC DNA]</scope>
    <source>
        <strain evidence="1 2">MUT 4182</strain>
    </source>
</reference>
<evidence type="ECO:0000313" key="1">
    <source>
        <dbReference type="EMBL" id="KIO20409.1"/>
    </source>
</evidence>
<evidence type="ECO:0000313" key="2">
    <source>
        <dbReference type="Proteomes" id="UP000054248"/>
    </source>
</evidence>
<dbReference type="EMBL" id="KN823175">
    <property type="protein sequence ID" value="KIO20409.1"/>
    <property type="molecule type" value="Genomic_DNA"/>
</dbReference>
<reference evidence="2" key="2">
    <citation type="submission" date="2015-01" db="EMBL/GenBank/DDBJ databases">
        <title>Evolutionary Origins and Diversification of the Mycorrhizal Mutualists.</title>
        <authorList>
            <consortium name="DOE Joint Genome Institute"/>
            <consortium name="Mycorrhizal Genomics Consortium"/>
            <person name="Kohler A."/>
            <person name="Kuo A."/>
            <person name="Nagy L.G."/>
            <person name="Floudas D."/>
            <person name="Copeland A."/>
            <person name="Barry K.W."/>
            <person name="Cichocki N."/>
            <person name="Veneault-Fourrey C."/>
            <person name="LaButti K."/>
            <person name="Lindquist E.A."/>
            <person name="Lipzen A."/>
            <person name="Lundell T."/>
            <person name="Morin E."/>
            <person name="Murat C."/>
            <person name="Riley R."/>
            <person name="Ohm R."/>
            <person name="Sun H."/>
            <person name="Tunlid A."/>
            <person name="Henrissat B."/>
            <person name="Grigoriev I.V."/>
            <person name="Hibbett D.S."/>
            <person name="Martin F."/>
        </authorList>
    </citation>
    <scope>NUCLEOTIDE SEQUENCE [LARGE SCALE GENOMIC DNA]</scope>
    <source>
        <strain evidence="2">MUT 4182</strain>
    </source>
</reference>
<gene>
    <name evidence="1" type="ORF">M407DRAFT_10890</name>
</gene>